<evidence type="ECO:0000256" key="2">
    <source>
        <dbReference type="ARBA" id="ARBA00022963"/>
    </source>
</evidence>
<sequence length="1354" mass="149910">MSISSNGTWIYVADRKQEPDSDLRPTATCRPLAFPVSPKELDKQQELLDFYKHQRGREQTNEAQGSSSQPTGVTHSRLVRHLRSMPSIIPKRGGHNKDITVSSTGATVGPCYAENQAQTPAPPPVSSRRRKETSILAPAPNPAWVPFRSVTEPLPPPPPASLHSHSSRGLLNVNTIVEYNPSMPTPLIGPNSAPISSSPPTLPLSSLPQGYNFALAHFRPDANKLRPLRLLSLDGGGVRGISSLRILKDIMDRVKPGTRPCDYFDLIAGTSTGGLIAIMLGRLRMSVDECIQHYHRLAKHIFKRNPAAQAGSLAFVEHRFSPDNLEQAIKDVVAILSPSNTRMADHHSRCARTFVLAVRKHNVNNHAARRIRTYATQHQPADTCEIWEAGRATSAAPSYFPPIKLKDEHGQLRSYIDGGLGYNNPSKELLNEARDVFGPEHTIGCFLSIGTGRDKNTGFQDVRKFNSAYEAFKAIALSSEQADRELEEYFSRTPGVYFRFNAGARLVGTNGEEDFAKLVALEDWHKMDQIENWTSQYLGEEGTARRVKRTIDELTHNPRTVLGDHASLVRRIQEWRKTVSHLTVWVTDDRAYYQQARPEIVSLLEAVFDSVRAVDTIRSQTPGPNWVRASEKEFEYLLQDYIKLIEIAFPPSRQSRYNTPGDQDALNRGKILYNGLYSFKRRLEEVRGVQMEQRRASAPQLQQNPVPQQQPLISSMSSTSQNISAPPRATSQGQAGNIGFQNGASAPLIIRPYTQPANVARTHSLPSGGLVPMRPAMSSNPTTPHLVNGTQQLPQSPQLPTAPQSQTQVLAQSAQVPQPPPPVTQPTTSAPPDAVPPEEQDWDLDINWDELEALDRSEWQADDPVQTESHSTSLDPPPIVVEGANEQPSEVPAESGSTSVPQVEAASTNEQGTLTKPVVGESHGRASLTQPKIATPDVSRSEVEDSTTQQLKSDPKHETVQALEHPESLAEDVIDIDELPGDEAMTDPDQPQIQTQSTAEPVSAALNDDVINIQYSDDEMEVDELDPSEPAGSIRQSEQPDDKPAALSTQAKQPKSATLQPSATLKATVLPNQQSVNDFNSLPPHIRSEIRQKAKEPLIAHYLSISPKTREAAEARFQEMSDQEVFELYDKMGHARRVVDHYRNMLVQSSHKIHLPHIDVREPPPESPTLLSSATGAVRLSSETVQFSISPAMMASLERWRARFVTPAGSHGDLITVELACYPKDAFRSSEGKGRRELTPNARTRTWPDGGILWAFINSEDELKDRNVRLFLSPPPFVALNQPVDISDFIREGRNTVKFVHLGGMEHFTFAVQTRRMPPPHLTWPGVFKRIQSLNSSANGYSALFDRISAMLEE</sequence>
<dbReference type="EMBL" id="CAJMWV010006787">
    <property type="protein sequence ID" value="CAE6524473.1"/>
    <property type="molecule type" value="Genomic_DNA"/>
</dbReference>
<feature type="compositionally biased region" description="Polar residues" evidence="5">
    <location>
        <begin position="989"/>
        <end position="1000"/>
    </location>
</feature>
<name>A0A8H3HER8_9AGAM</name>
<dbReference type="GO" id="GO:0019369">
    <property type="term" value="P:arachidonate metabolic process"/>
    <property type="evidence" value="ECO:0007669"/>
    <property type="project" value="TreeGrafter"/>
</dbReference>
<dbReference type="PROSITE" id="PS51635">
    <property type="entry name" value="PNPLA"/>
    <property type="match status" value="1"/>
</dbReference>
<feature type="short sequence motif" description="GXGXXG" evidence="4">
    <location>
        <begin position="235"/>
        <end position="240"/>
    </location>
</feature>
<feature type="short sequence motif" description="GXSXG" evidence="4">
    <location>
        <begin position="269"/>
        <end position="273"/>
    </location>
</feature>
<keyword evidence="3 4" id="KW-0443">Lipid metabolism</keyword>
<dbReference type="PANTHER" id="PTHR24185">
    <property type="entry name" value="CALCIUM-INDEPENDENT PHOSPHOLIPASE A2-GAMMA"/>
    <property type="match status" value="1"/>
</dbReference>
<dbReference type="GO" id="GO:0047499">
    <property type="term" value="F:calcium-independent phospholipase A2 activity"/>
    <property type="evidence" value="ECO:0007669"/>
    <property type="project" value="TreeGrafter"/>
</dbReference>
<evidence type="ECO:0000256" key="4">
    <source>
        <dbReference type="PROSITE-ProRule" id="PRU01161"/>
    </source>
</evidence>
<accession>A0A8H3HER8</accession>
<dbReference type="Proteomes" id="UP000663831">
    <property type="component" value="Unassembled WGS sequence"/>
</dbReference>
<dbReference type="PANTHER" id="PTHR24185:SF1">
    <property type="entry name" value="CALCIUM-INDEPENDENT PHOSPHOLIPASE A2-GAMMA"/>
    <property type="match status" value="1"/>
</dbReference>
<keyword evidence="2 4" id="KW-0442">Lipid degradation</keyword>
<protein>
    <recommendedName>
        <fullName evidence="6">PNPLA domain-containing protein</fullName>
    </recommendedName>
</protein>
<evidence type="ECO:0000259" key="6">
    <source>
        <dbReference type="PROSITE" id="PS51635"/>
    </source>
</evidence>
<dbReference type="Gene3D" id="3.40.1090.10">
    <property type="entry name" value="Cytosolic phospholipase A2 catalytic domain"/>
    <property type="match status" value="1"/>
</dbReference>
<feature type="compositionally biased region" description="Basic and acidic residues" evidence="5">
    <location>
        <begin position="953"/>
        <end position="968"/>
    </location>
</feature>
<feature type="compositionally biased region" description="Polar residues" evidence="5">
    <location>
        <begin position="777"/>
        <end position="789"/>
    </location>
</feature>
<feature type="compositionally biased region" description="Acidic residues" evidence="5">
    <location>
        <begin position="969"/>
        <end position="986"/>
    </location>
</feature>
<organism evidence="7 8">
    <name type="scientific">Rhizoctonia solani</name>
    <dbReference type="NCBI Taxonomy" id="456999"/>
    <lineage>
        <taxon>Eukaryota</taxon>
        <taxon>Fungi</taxon>
        <taxon>Dikarya</taxon>
        <taxon>Basidiomycota</taxon>
        <taxon>Agaricomycotina</taxon>
        <taxon>Agaricomycetes</taxon>
        <taxon>Cantharellales</taxon>
        <taxon>Ceratobasidiaceae</taxon>
        <taxon>Rhizoctonia</taxon>
    </lineage>
</organism>
<keyword evidence="1 4" id="KW-0378">Hydrolase</keyword>
<dbReference type="GO" id="GO:0046486">
    <property type="term" value="P:glycerolipid metabolic process"/>
    <property type="evidence" value="ECO:0007669"/>
    <property type="project" value="UniProtKB-ARBA"/>
</dbReference>
<dbReference type="GO" id="GO:0016042">
    <property type="term" value="P:lipid catabolic process"/>
    <property type="evidence" value="ECO:0007669"/>
    <property type="project" value="UniProtKB-UniRule"/>
</dbReference>
<evidence type="ECO:0000256" key="5">
    <source>
        <dbReference type="SAM" id="MobiDB-lite"/>
    </source>
</evidence>
<feature type="domain" description="PNPLA" evidence="6">
    <location>
        <begin position="231"/>
        <end position="430"/>
    </location>
</feature>
<dbReference type="InterPro" id="IPR016035">
    <property type="entry name" value="Acyl_Trfase/lysoPLipase"/>
</dbReference>
<gene>
    <name evidence="7" type="ORF">RDB_LOCUS149246</name>
</gene>
<feature type="compositionally biased region" description="Low complexity" evidence="5">
    <location>
        <begin position="699"/>
        <end position="724"/>
    </location>
</feature>
<evidence type="ECO:0000313" key="8">
    <source>
        <dbReference type="Proteomes" id="UP000663831"/>
    </source>
</evidence>
<feature type="region of interest" description="Disordered" evidence="5">
    <location>
        <begin position="760"/>
        <end position="840"/>
    </location>
</feature>
<dbReference type="CDD" id="cd07216">
    <property type="entry name" value="Pat17_PNPLA8_PNPLA9_like3"/>
    <property type="match status" value="1"/>
</dbReference>
<proteinExistence type="predicted"/>
<dbReference type="Pfam" id="PF01734">
    <property type="entry name" value="Patatin"/>
    <property type="match status" value="1"/>
</dbReference>
<dbReference type="SUPFAM" id="SSF52151">
    <property type="entry name" value="FabD/lysophospholipase-like"/>
    <property type="match status" value="1"/>
</dbReference>
<comment type="caution">
    <text evidence="7">The sequence shown here is derived from an EMBL/GenBank/DDBJ whole genome shotgun (WGS) entry which is preliminary data.</text>
</comment>
<feature type="compositionally biased region" description="Polar residues" evidence="5">
    <location>
        <begin position="729"/>
        <end position="739"/>
    </location>
</feature>
<feature type="compositionally biased region" description="Polar residues" evidence="5">
    <location>
        <begin position="1047"/>
        <end position="1059"/>
    </location>
</feature>
<evidence type="ECO:0000256" key="1">
    <source>
        <dbReference type="ARBA" id="ARBA00022801"/>
    </source>
</evidence>
<dbReference type="GO" id="GO:0016020">
    <property type="term" value="C:membrane"/>
    <property type="evidence" value="ECO:0007669"/>
    <property type="project" value="TreeGrafter"/>
</dbReference>
<dbReference type="InterPro" id="IPR002641">
    <property type="entry name" value="PNPLA_dom"/>
</dbReference>
<feature type="active site" description="Nucleophile" evidence="4">
    <location>
        <position position="271"/>
    </location>
</feature>
<feature type="region of interest" description="Disordered" evidence="5">
    <location>
        <begin position="860"/>
        <end position="1059"/>
    </location>
</feature>
<feature type="active site" description="Proton acceptor" evidence="4">
    <location>
        <position position="417"/>
    </location>
</feature>
<feature type="compositionally biased region" description="Acidic residues" evidence="5">
    <location>
        <begin position="1016"/>
        <end position="1027"/>
    </location>
</feature>
<reference evidence="7" key="1">
    <citation type="submission" date="2021-01" db="EMBL/GenBank/DDBJ databases">
        <authorList>
            <person name="Kaushik A."/>
        </authorList>
    </citation>
    <scope>NUCLEOTIDE SEQUENCE</scope>
    <source>
        <strain evidence="7">AG3-1AP</strain>
    </source>
</reference>
<feature type="region of interest" description="Disordered" evidence="5">
    <location>
        <begin position="690"/>
        <end position="739"/>
    </location>
</feature>
<evidence type="ECO:0000313" key="7">
    <source>
        <dbReference type="EMBL" id="CAE6524473.1"/>
    </source>
</evidence>
<feature type="short sequence motif" description="DGA/G" evidence="4">
    <location>
        <begin position="417"/>
        <end position="419"/>
    </location>
</feature>
<feature type="compositionally biased region" description="Low complexity" evidence="5">
    <location>
        <begin position="790"/>
        <end position="816"/>
    </location>
</feature>
<feature type="compositionally biased region" description="Polar residues" evidence="5">
    <location>
        <begin position="895"/>
        <end position="914"/>
    </location>
</feature>
<evidence type="ECO:0000256" key="3">
    <source>
        <dbReference type="ARBA" id="ARBA00023098"/>
    </source>
</evidence>